<reference evidence="2" key="1">
    <citation type="submission" date="2016-03" db="EMBL/GenBank/DDBJ databases">
        <authorList>
            <person name="Guldener U."/>
        </authorList>
    </citation>
    <scope>NUCLEOTIDE SEQUENCE [LARGE SCALE GENOMIC DNA]</scope>
</reference>
<proteinExistence type="predicted"/>
<evidence type="ECO:0000313" key="2">
    <source>
        <dbReference type="Proteomes" id="UP000177625"/>
    </source>
</evidence>
<accession>A0A1E1MEC7</accession>
<name>A0A1E1MEC7_RHYSE</name>
<sequence length="225" mass="26377">MVTPDKNLDTLPYWLLNVSEPEKGATCPPYLLNLSPKELSIISTLDSAYHILTWSEVRQVIADNALDVFQRKPSDLRRYLQYNHYLKQEYGSVMKFVLQERLLWTEPIVPEGKPFEKSEDVRILWNDWPYGVDDKIVHLVVWTKFELKEDPTTEDLTDEVRIGIERFVGRTFAEEVGKENVLWFKNWQSLKSVASVEHFHVMLYDPHPTFVKRITNGDVPLSQKL</sequence>
<gene>
    <name evidence="1" type="ORF">RSE6_07980</name>
</gene>
<dbReference type="PANTHER" id="PTHR35020">
    <property type="entry name" value="N-ACETYLGLUCOSAMINE-INDUCED PROTEIN 1"/>
    <property type="match status" value="1"/>
</dbReference>
<dbReference type="Pfam" id="PF12239">
    <property type="entry name" value="DUF3605"/>
    <property type="match status" value="1"/>
</dbReference>
<dbReference type="Proteomes" id="UP000177625">
    <property type="component" value="Unassembled WGS sequence"/>
</dbReference>
<dbReference type="GO" id="GO:0005737">
    <property type="term" value="C:cytoplasm"/>
    <property type="evidence" value="ECO:0007669"/>
    <property type="project" value="TreeGrafter"/>
</dbReference>
<organism evidence="1 2">
    <name type="scientific">Rhynchosporium secalis</name>
    <name type="common">Barley scald fungus</name>
    <dbReference type="NCBI Taxonomy" id="38038"/>
    <lineage>
        <taxon>Eukaryota</taxon>
        <taxon>Fungi</taxon>
        <taxon>Dikarya</taxon>
        <taxon>Ascomycota</taxon>
        <taxon>Pezizomycotina</taxon>
        <taxon>Leotiomycetes</taxon>
        <taxon>Helotiales</taxon>
        <taxon>Ploettnerulaceae</taxon>
        <taxon>Rhynchosporium</taxon>
    </lineage>
</organism>
<evidence type="ECO:0008006" key="3">
    <source>
        <dbReference type="Google" id="ProtNLM"/>
    </source>
</evidence>
<dbReference type="InterPro" id="IPR022036">
    <property type="entry name" value="DUF3605"/>
</dbReference>
<dbReference type="PANTHER" id="PTHR35020:SF4">
    <property type="entry name" value="N-ACETYLGLUCOSAMINE-INDUCED PROTEIN 1"/>
    <property type="match status" value="1"/>
</dbReference>
<evidence type="ECO:0000313" key="1">
    <source>
        <dbReference type="EMBL" id="CZT47424.1"/>
    </source>
</evidence>
<dbReference type="GO" id="GO:0006044">
    <property type="term" value="P:N-acetylglucosamine metabolic process"/>
    <property type="evidence" value="ECO:0007669"/>
    <property type="project" value="TreeGrafter"/>
</dbReference>
<dbReference type="AlphaFoldDB" id="A0A1E1MEC7"/>
<dbReference type="EMBL" id="FJVC01000281">
    <property type="protein sequence ID" value="CZT47424.1"/>
    <property type="molecule type" value="Genomic_DNA"/>
</dbReference>
<protein>
    <recommendedName>
        <fullName evidence="3">N-acetylglucosamine-induced protein 1</fullName>
    </recommendedName>
</protein>
<keyword evidence="2" id="KW-1185">Reference proteome</keyword>